<keyword evidence="4" id="KW-1185">Reference proteome</keyword>
<gene>
    <name evidence="3" type="primary">Acey_s0563.g3522</name>
    <name evidence="3" type="ORF">Y032_0563g3522</name>
</gene>
<keyword evidence="2" id="KW-1133">Transmembrane helix</keyword>
<feature type="region of interest" description="Disordered" evidence="1">
    <location>
        <begin position="27"/>
        <end position="46"/>
    </location>
</feature>
<evidence type="ECO:0000313" key="3">
    <source>
        <dbReference type="EMBL" id="EYC41593.1"/>
    </source>
</evidence>
<keyword evidence="2" id="KW-0812">Transmembrane</keyword>
<name>A0A016WRH8_9BILA</name>
<dbReference type="AlphaFoldDB" id="A0A016WRH8"/>
<feature type="transmembrane region" description="Helical" evidence="2">
    <location>
        <begin position="130"/>
        <end position="149"/>
    </location>
</feature>
<dbReference type="Proteomes" id="UP000024635">
    <property type="component" value="Unassembled WGS sequence"/>
</dbReference>
<accession>A0A016WRH8</accession>
<evidence type="ECO:0000256" key="1">
    <source>
        <dbReference type="SAM" id="MobiDB-lite"/>
    </source>
</evidence>
<feature type="transmembrane region" description="Helical" evidence="2">
    <location>
        <begin position="101"/>
        <end position="123"/>
    </location>
</feature>
<reference evidence="4" key="1">
    <citation type="journal article" date="2015" name="Nat. Genet.">
        <title>The genome and transcriptome of the zoonotic hookworm Ancylostoma ceylanicum identify infection-specific gene families.</title>
        <authorList>
            <person name="Schwarz E.M."/>
            <person name="Hu Y."/>
            <person name="Antoshechkin I."/>
            <person name="Miller M.M."/>
            <person name="Sternberg P.W."/>
            <person name="Aroian R.V."/>
        </authorList>
    </citation>
    <scope>NUCLEOTIDE SEQUENCE</scope>
    <source>
        <strain evidence="4">HY135</strain>
    </source>
</reference>
<dbReference type="EMBL" id="JARK01000163">
    <property type="protein sequence ID" value="EYC41593.1"/>
    <property type="molecule type" value="Genomic_DNA"/>
</dbReference>
<organism evidence="3 4">
    <name type="scientific">Ancylostoma ceylanicum</name>
    <dbReference type="NCBI Taxonomy" id="53326"/>
    <lineage>
        <taxon>Eukaryota</taxon>
        <taxon>Metazoa</taxon>
        <taxon>Ecdysozoa</taxon>
        <taxon>Nematoda</taxon>
        <taxon>Chromadorea</taxon>
        <taxon>Rhabditida</taxon>
        <taxon>Rhabditina</taxon>
        <taxon>Rhabditomorpha</taxon>
        <taxon>Strongyloidea</taxon>
        <taxon>Ancylostomatidae</taxon>
        <taxon>Ancylostomatinae</taxon>
        <taxon>Ancylostoma</taxon>
    </lineage>
</organism>
<evidence type="ECO:0000256" key="2">
    <source>
        <dbReference type="SAM" id="Phobius"/>
    </source>
</evidence>
<comment type="caution">
    <text evidence="3">The sequence shown here is derived from an EMBL/GenBank/DDBJ whole genome shotgun (WGS) entry which is preliminary data.</text>
</comment>
<keyword evidence="2" id="KW-0472">Membrane</keyword>
<evidence type="ECO:0000313" key="4">
    <source>
        <dbReference type="Proteomes" id="UP000024635"/>
    </source>
</evidence>
<proteinExistence type="predicted"/>
<sequence>MRFYSSCGEELFLVSFDPSLPWTVRGDEDEQNEDASNAKRLQPMSSSQHLPLEESYIVIMSSYSRIFCLTFSHTRNDNTTIPFNFLKASSCLHRIVTTTNISIHLSVIAIVHVVVGTALFKGLKIQRLKLIVSSIHLSVIAVDIVHAVVGVELRRWLITQGLRLIFYPPRVEDTAVEIDNSIHLSVTTINIVRMRLWSSRCLILQQDTSKDHSCWNSDNSIHLSVTTINIVHVLIGVQLPRRLKIQRMRS</sequence>
<protein>
    <submittedName>
        <fullName evidence="3">Uncharacterized protein</fullName>
    </submittedName>
</protein>